<dbReference type="Gene3D" id="3.40.50.720">
    <property type="entry name" value="NAD(P)-binding Rossmann-like Domain"/>
    <property type="match status" value="1"/>
</dbReference>
<dbReference type="InterPro" id="IPR036291">
    <property type="entry name" value="NAD(P)-bd_dom_sf"/>
</dbReference>
<evidence type="ECO:0000256" key="1">
    <source>
        <dbReference type="ARBA" id="ARBA00009353"/>
    </source>
</evidence>
<sequence length="307" mass="32566">MRVVIAGSSGFLGTALRRTLDERGHETVRLVRREAGPGQSRWDPYAGTLDQSVVDSADVVVNLAGSPTAGNPHSKSWARELEESRVTTTRVLAEAVARSHGSGHSPAYLAGNGISWYGDHGDQVLDEGADSRGEAFLTRVSRVWQAATEPAAEAGARLCLLRTAPVLDRRSAPLKQLLPLFRLGLGARLGDGRQFFPIISLRDWVGAVTHLVEGDGEGPHNLCCPITPTNGEFTEALARAVHRRAFLFAPAPVLGVAAGRMSPELLGSVRAEPAALMRAGYDFADDDVRDVLATGLAEAPEDGPGPA</sequence>
<protein>
    <submittedName>
        <fullName evidence="4">TIGR01777 family protein</fullName>
    </submittedName>
</protein>
<gene>
    <name evidence="4" type="ORF">IE331_09550</name>
</gene>
<feature type="domain" description="DUF1731" evidence="3">
    <location>
        <begin position="249"/>
        <end position="293"/>
    </location>
</feature>
<dbReference type="AlphaFoldDB" id="A0A927K4Z5"/>
<evidence type="ECO:0000259" key="3">
    <source>
        <dbReference type="Pfam" id="PF08338"/>
    </source>
</evidence>
<reference evidence="4" key="1">
    <citation type="submission" date="2020-09" db="EMBL/GenBank/DDBJ databases">
        <title>Nocardioides sp. strain MJB4 16S ribosomal RNA gene Genome sequencing and assembly.</title>
        <authorList>
            <person name="Kim I."/>
        </authorList>
    </citation>
    <scope>NUCLEOTIDE SEQUENCE</scope>
    <source>
        <strain evidence="4">MJB4</strain>
    </source>
</reference>
<dbReference type="InterPro" id="IPR001509">
    <property type="entry name" value="Epimerase_deHydtase"/>
</dbReference>
<dbReference type="InterPro" id="IPR010099">
    <property type="entry name" value="SDR39U1"/>
</dbReference>
<evidence type="ECO:0000313" key="4">
    <source>
        <dbReference type="EMBL" id="MBD8869868.1"/>
    </source>
</evidence>
<proteinExistence type="inferred from homology"/>
<dbReference type="NCBIfam" id="TIGR01777">
    <property type="entry name" value="yfcH"/>
    <property type="match status" value="1"/>
</dbReference>
<accession>A0A927K4Z5</accession>
<evidence type="ECO:0000259" key="2">
    <source>
        <dbReference type="Pfam" id="PF01370"/>
    </source>
</evidence>
<name>A0A927K4Z5_9ACTN</name>
<comment type="caution">
    <text evidence="4">The sequence shown here is derived from an EMBL/GenBank/DDBJ whole genome shotgun (WGS) entry which is preliminary data.</text>
</comment>
<dbReference type="SUPFAM" id="SSF51735">
    <property type="entry name" value="NAD(P)-binding Rossmann-fold domains"/>
    <property type="match status" value="1"/>
</dbReference>
<organism evidence="4 5">
    <name type="scientific">Nocardioides donggukensis</name>
    <dbReference type="NCBI Taxonomy" id="2774019"/>
    <lineage>
        <taxon>Bacteria</taxon>
        <taxon>Bacillati</taxon>
        <taxon>Actinomycetota</taxon>
        <taxon>Actinomycetes</taxon>
        <taxon>Propionibacteriales</taxon>
        <taxon>Nocardioidaceae</taxon>
        <taxon>Nocardioides</taxon>
    </lineage>
</organism>
<dbReference type="Pfam" id="PF08338">
    <property type="entry name" value="DUF1731"/>
    <property type="match status" value="1"/>
</dbReference>
<comment type="similarity">
    <text evidence="1">Belongs to the NAD(P)-dependent epimerase/dehydratase family. SDR39U1 subfamily.</text>
</comment>
<dbReference type="EMBL" id="JACYXZ010000002">
    <property type="protein sequence ID" value="MBD8869868.1"/>
    <property type="molecule type" value="Genomic_DNA"/>
</dbReference>
<dbReference type="Proteomes" id="UP000616839">
    <property type="component" value="Unassembled WGS sequence"/>
</dbReference>
<keyword evidence="5" id="KW-1185">Reference proteome</keyword>
<dbReference type="InterPro" id="IPR013549">
    <property type="entry name" value="DUF1731"/>
</dbReference>
<dbReference type="Pfam" id="PF01370">
    <property type="entry name" value="Epimerase"/>
    <property type="match status" value="1"/>
</dbReference>
<dbReference type="PANTHER" id="PTHR11092">
    <property type="entry name" value="SUGAR NUCLEOTIDE EPIMERASE RELATED"/>
    <property type="match status" value="1"/>
</dbReference>
<evidence type="ECO:0000313" key="5">
    <source>
        <dbReference type="Proteomes" id="UP000616839"/>
    </source>
</evidence>
<dbReference type="PANTHER" id="PTHR11092:SF0">
    <property type="entry name" value="EPIMERASE FAMILY PROTEIN SDR39U1"/>
    <property type="match status" value="1"/>
</dbReference>
<feature type="domain" description="NAD-dependent epimerase/dehydratase" evidence="2">
    <location>
        <begin position="3"/>
        <end position="123"/>
    </location>
</feature>
<dbReference type="RefSeq" id="WP_192142837.1">
    <property type="nucleotide sequence ID" value="NZ_JACYXZ010000002.1"/>
</dbReference>